<dbReference type="GO" id="GO:0016787">
    <property type="term" value="F:hydrolase activity"/>
    <property type="evidence" value="ECO:0007669"/>
    <property type="project" value="UniProtKB-KW"/>
</dbReference>
<dbReference type="Gene3D" id="4.10.60.10">
    <property type="entry name" value="Zinc finger, CCHC-type"/>
    <property type="match status" value="1"/>
</dbReference>
<feature type="non-terminal residue" evidence="6">
    <location>
        <position position="1"/>
    </location>
</feature>
<dbReference type="PROSITE" id="PS50994">
    <property type="entry name" value="INTEGRASE"/>
    <property type="match status" value="1"/>
</dbReference>
<evidence type="ECO:0000256" key="1">
    <source>
        <dbReference type="ARBA" id="ARBA00022723"/>
    </source>
</evidence>
<name>A0A6L2JYW2_TANCI</name>
<dbReference type="InterPro" id="IPR025724">
    <property type="entry name" value="GAG-pre-integrase_dom"/>
</dbReference>
<dbReference type="GO" id="GO:0046872">
    <property type="term" value="F:metal ion binding"/>
    <property type="evidence" value="ECO:0007669"/>
    <property type="project" value="UniProtKB-KW"/>
</dbReference>
<feature type="compositionally biased region" description="Polar residues" evidence="4">
    <location>
        <begin position="2333"/>
        <end position="2343"/>
    </location>
</feature>
<gene>
    <name evidence="6" type="ORF">Tci_014184</name>
</gene>
<dbReference type="GO" id="GO:0015074">
    <property type="term" value="P:DNA integration"/>
    <property type="evidence" value="ECO:0007669"/>
    <property type="project" value="InterPro"/>
</dbReference>
<accession>A0A6L2JYW2</accession>
<dbReference type="EMBL" id="BKCJ010001539">
    <property type="protein sequence ID" value="GEU42206.1"/>
    <property type="molecule type" value="Genomic_DNA"/>
</dbReference>
<feature type="region of interest" description="Disordered" evidence="4">
    <location>
        <begin position="1996"/>
        <end position="2045"/>
    </location>
</feature>
<dbReference type="InterPro" id="IPR039537">
    <property type="entry name" value="Retrotran_Ty1/copia-like"/>
</dbReference>
<feature type="region of interest" description="Disordered" evidence="4">
    <location>
        <begin position="1079"/>
        <end position="1113"/>
    </location>
</feature>
<protein>
    <submittedName>
        <fullName evidence="6">Retrovirus-related Pol polyprotein from transposon TNT 1-94</fullName>
    </submittedName>
</protein>
<feature type="compositionally biased region" description="Low complexity" evidence="4">
    <location>
        <begin position="1090"/>
        <end position="1102"/>
    </location>
</feature>
<reference evidence="6" key="1">
    <citation type="journal article" date="2019" name="Sci. Rep.">
        <title>Draft genome of Tanacetum cinerariifolium, the natural source of mosquito coil.</title>
        <authorList>
            <person name="Yamashiro T."/>
            <person name="Shiraishi A."/>
            <person name="Satake H."/>
            <person name="Nakayama K."/>
        </authorList>
    </citation>
    <scope>NUCLEOTIDE SEQUENCE</scope>
</reference>
<keyword evidence="2" id="KW-0378">Hydrolase</keyword>
<dbReference type="Pfam" id="PF00665">
    <property type="entry name" value="rve"/>
    <property type="match status" value="1"/>
</dbReference>
<evidence type="ECO:0000313" key="6">
    <source>
        <dbReference type="EMBL" id="GEU42206.1"/>
    </source>
</evidence>
<dbReference type="InterPro" id="IPR012337">
    <property type="entry name" value="RNaseH-like_sf"/>
</dbReference>
<keyword evidence="3" id="KW-0175">Coiled coil</keyword>
<dbReference type="SUPFAM" id="SSF53098">
    <property type="entry name" value="Ribonuclease H-like"/>
    <property type="match status" value="2"/>
</dbReference>
<dbReference type="InterPro" id="IPR036397">
    <property type="entry name" value="RNaseH_sf"/>
</dbReference>
<feature type="coiled-coil region" evidence="3">
    <location>
        <begin position="385"/>
        <end position="419"/>
    </location>
</feature>
<feature type="compositionally biased region" description="Acidic residues" evidence="4">
    <location>
        <begin position="2014"/>
        <end position="2041"/>
    </location>
</feature>
<dbReference type="Pfam" id="PF13976">
    <property type="entry name" value="gag_pre-integrs"/>
    <property type="match status" value="1"/>
</dbReference>
<dbReference type="SUPFAM" id="SSF56672">
    <property type="entry name" value="DNA/RNA polymerases"/>
    <property type="match status" value="1"/>
</dbReference>
<feature type="domain" description="Integrase catalytic" evidence="5">
    <location>
        <begin position="502"/>
        <end position="668"/>
    </location>
</feature>
<organism evidence="6">
    <name type="scientific">Tanacetum cinerariifolium</name>
    <name type="common">Dalmatian daisy</name>
    <name type="synonym">Chrysanthemum cinerariifolium</name>
    <dbReference type="NCBI Taxonomy" id="118510"/>
    <lineage>
        <taxon>Eukaryota</taxon>
        <taxon>Viridiplantae</taxon>
        <taxon>Streptophyta</taxon>
        <taxon>Embryophyta</taxon>
        <taxon>Tracheophyta</taxon>
        <taxon>Spermatophyta</taxon>
        <taxon>Magnoliopsida</taxon>
        <taxon>eudicotyledons</taxon>
        <taxon>Gunneridae</taxon>
        <taxon>Pentapetalae</taxon>
        <taxon>asterids</taxon>
        <taxon>campanulids</taxon>
        <taxon>Asterales</taxon>
        <taxon>Asteraceae</taxon>
        <taxon>Asteroideae</taxon>
        <taxon>Anthemideae</taxon>
        <taxon>Anthemidinae</taxon>
        <taxon>Tanacetum</taxon>
    </lineage>
</organism>
<evidence type="ECO:0000259" key="5">
    <source>
        <dbReference type="PROSITE" id="PS50994"/>
    </source>
</evidence>
<proteinExistence type="predicted"/>
<feature type="region of interest" description="Disordered" evidence="4">
    <location>
        <begin position="2374"/>
        <end position="2403"/>
    </location>
</feature>
<feature type="region of interest" description="Disordered" evidence="4">
    <location>
        <begin position="1942"/>
        <end position="1975"/>
    </location>
</feature>
<evidence type="ECO:0000256" key="2">
    <source>
        <dbReference type="ARBA" id="ARBA00022801"/>
    </source>
</evidence>
<comment type="caution">
    <text evidence="6">The sequence shown here is derived from an EMBL/GenBank/DDBJ whole genome shotgun (WGS) entry which is preliminary data.</text>
</comment>
<keyword evidence="1" id="KW-0479">Metal-binding</keyword>
<sequence length="2827" mass="323390">QNDPLVWPTVELENSIVRPKTYEELSDKEKLQADCNLKATNIVLQGLLPDVYSLVNHYKVSKDIWDRVKLLMQATSLSKQECECVETVMPITSAEDKAQRRLEVKARSTLMMGIPNEHQLKFNYIKDAKSSLEAIEKRFGGNDATKKTQRNLLKQKYENFTASSSKSLDQTFDRLQKLVMWRNKPDLDSMSMDDLYNNLKVYESEVKGVSSSSTNTQNMAFVSSSSNNNRNSSNEAVNTAFEVTTASTQNLEQIHPDDLEEMDLKWQMAVLTIKARRFLKNIERKLNLNGNETVAFDKTNVEYYNCHKRGHFARECRAPRAQDIRNRESTKRNVPVETTNSSSLVSCDGLGRYKAGLKSIEERLKFFKTNESIYSEDIKKLKFEIHCNEITIRELRKKLETVQREKDCIQLTVEKLRNASKSLNKLIDSQIVDNCKKSLGYNVVLPPHAGLLMPPKPDLSYIGLEEFTSEPAFETLNAKTSEDVPKKGKQHIASCKTKTKNSISLPLHMLHMDLFGPTFVKILIKNMYCLVVTDDYSRFTWVFFLSTKDETSGIFKSFITRIENLVDHEVKVIRCDNRTEFKNRDMNQFCEMKSIMRQYSVARTPQQNGISKRRNKTLIEAARTMLADSKLPTTFWAEAVSTACYVQNRVLVVKPHNKTPYALFHDQEKKDNVNSTNRVNVVRSTVNAASNKVNVVCRKSSIKLPDDPNMPELEDISIFEDSNEDVFGAEADLNNLESTFQVSPILTTRIHKDYPFEQVIGDLHSASQTRRMSNNMEEHGLVSIVNQRTNHKDLQNCLFTCFLSQMEPKKVFRNKWDERGIVTRNKARLVAQGHTQEEGIDYDEVFAPVARIEAIRLFLAYASFKDFMVYQMDVKSDFIYGKIEEEVKALYGLHQAPRAWYETLSTYLMDNEFQRGKIDKILFIRRHKGDILLVQVYVDDIIFGPTKKELCMSFKKLMHDKFLMSFMGELTFFLGLQVKQKKEGIFISQDIYVAEILKKFRFSKVKTASTPMETQKPLLKDEDGEEVDVHIYRSMISSLMYLTSLRPDIMFAFWTTAKSKTVNREVSIHALVDGMKDSGNIDKTQNKATSNESSSQGTSSGDGPRRQDTMGDTSAHTRIYKVKKWVVEQEVVADKEPVVDAAQLKFLLLIQVKTALRVNVVEVIKTIRVKAAYKIYLSLAVPTFLPGDDLIACMNKEMAFVSAVFTLRYPSTTNQLKSSSNLRNQATVQDGRLPFSKFKEDKVRMLSVQVYKGMLKGKELDGEQLAFLVDPGVTDGQVAQTITHNATFQTDDLDAYDSDCDDISSAKVVLMANLSSCDSDVLLRVYYVEGLGYNLFSIGEFCDSDLEVAFCKHTCFVRNLEGVDLLTGSQGTNLYTLSIGDIMKSSLICLLSKASKTKFWLWHRRLSYLNFGTINQLDKHGLVKFLRLKDEALKFIIKFLKMIQVRLNATVRNIRTDNGTEVFNQTLRSYYEDVGKTPYELLHDRKPDLSYLYVFGAVSYPTNDSEDLGKLKAKADVGIFIGYAPQRSSGIALHEMTPGALKHSYEESSSHIVIPNNMHSVNQPPEYISKWTKDHSINNVTDDPSRHIFTRHQLQNEALFYYFDAFLSSVEPKSYKEALTESCWIEAMQEKLNEFERLEVWEIVPRLDRVMIITLKWIYKVKLDKLGAICMFFAFAAHMNMVVYQMYVKTAFLNCILREEVYVSLPDRFVDPKNLNHVYKLKKALYGSKPTPRACDPMETPMVEKFKLNADPQRKEVDPTHYHGMIGSFMYLTARTINMGLWYSKDSCIALTALQTLITLVAKILDEVHLEYTIKKIQGTDSYEFVLANKRCVVDAEVFRKILDIYPRVEGDEFTKMENVDYLELIWEDFAFQIDHRKEKKLRRKTMPFLKFTKVIINHFLSQHKSLSKLSFNTIIQSRMMIKQSDSYQVFLKYSTGLIPPKKSREQEAADTMQDLKESKKTTRRQSGTKGSSKGTGRLLPIIWLYQERWIPDESTVVSTTSSKGTEEKKDNDGDVDDEDEDDDHISDTQDTNDEDAETESDNDKIYKYKIQVHKDVDVEMVGAETVEHENKQKDEMTDVAKADVEKTEEEKGDAELVGNSMISDYQVKESIELTLPSSSLSVSSGFGTHFLNLSSDVSLTGVLKDFVEAKISSLMDAHIQQETPQMLSPLVLKPTLEPSKIQKPTINLAPKYKKSASEICKIKKEQAEKQKMPKYTIKSTNNVALKEYDLKSALYQTMNKNKSFNRNPANNALYHALMEALIEDENAMDKRATDTVKHHKRQHDDDDKDDDEDPSVGLNQDKKTKKRRTKESESSMKLPITKETSKGKAPSKCSNTSKSATTKEPIEELVAQVVMDDLETNANEYVVNDADLPQDDVAPKTNKPSRDTWFKQPSRPPTPDLEWNKCQVVTDQLEQPWFNRMVSAAKDPLTFDELMATPIDFSKFDMNRLKLYHLTQEILVRLVYNLLKGTCTSSIELEYNIEDYFKALTYILDWNNLEGDHCPFDLTKPLPLKGRPGHLTVAAEYFLNNDLEFLKSFDLKKKYTTSITKIKAARYKIAGIEYMVPTLWSPTKVGVKKLHGYGHLEEIVVKRADEQLYKFKEGDFIDLHLNDKTCIFLMFNTSYSISTAVTLLTLLWLFTKTELTLEQTQQGVSDEVMVSIKGVEELKGNVKIKGEKKEALLTLRQKPVTNKRIRELMFPLSKARAACDAIQERAMGVAKVVSYVAIELVRSDEMGLLIARLFKAAIIHGRCKTFEEVAALKEPFELEKIPNYRPFSKKEFDQAGDNVATASYPFLTETNTNPYAPLDILLYKKPKSLRVKSAPSHS</sequence>
<dbReference type="Gene3D" id="3.30.420.10">
    <property type="entry name" value="Ribonuclease H-like superfamily/Ribonuclease H"/>
    <property type="match status" value="1"/>
</dbReference>
<evidence type="ECO:0000256" key="4">
    <source>
        <dbReference type="SAM" id="MobiDB-lite"/>
    </source>
</evidence>
<feature type="compositionally biased region" description="Basic and acidic residues" evidence="4">
    <location>
        <begin position="1943"/>
        <end position="1961"/>
    </location>
</feature>
<dbReference type="InterPro" id="IPR001584">
    <property type="entry name" value="Integrase_cat-core"/>
</dbReference>
<dbReference type="GO" id="GO:0003676">
    <property type="term" value="F:nucleic acid binding"/>
    <property type="evidence" value="ECO:0007669"/>
    <property type="project" value="InterPro"/>
</dbReference>
<dbReference type="PANTHER" id="PTHR42648:SF32">
    <property type="entry name" value="RIBONUCLEASE H-LIKE DOMAIN, GAG-PRE-INTEGRASE DOMAIN PROTEIN-RELATED"/>
    <property type="match status" value="1"/>
</dbReference>
<dbReference type="InterPro" id="IPR043502">
    <property type="entry name" value="DNA/RNA_pol_sf"/>
</dbReference>
<dbReference type="InterPro" id="IPR013103">
    <property type="entry name" value="RVT_2"/>
</dbReference>
<feature type="region of interest" description="Disordered" evidence="4">
    <location>
        <begin position="2273"/>
        <end position="2345"/>
    </location>
</feature>
<dbReference type="PANTHER" id="PTHR42648">
    <property type="entry name" value="TRANSPOSASE, PUTATIVE-RELATED"/>
    <property type="match status" value="1"/>
</dbReference>
<evidence type="ECO:0000256" key="3">
    <source>
        <dbReference type="SAM" id="Coils"/>
    </source>
</evidence>
<dbReference type="Pfam" id="PF07727">
    <property type="entry name" value="RVT_2"/>
    <property type="match status" value="2"/>
</dbReference>